<dbReference type="EMBL" id="KY630187">
    <property type="protein sequence ID" value="AQW88647.1"/>
    <property type="molecule type" value="Genomic_DNA"/>
</dbReference>
<reference evidence="1" key="1">
    <citation type="submission" date="2017-02" db="EMBL/GenBank/DDBJ databases">
        <title>Genome sequence of Serratia marcescens phage BF.</title>
        <authorList>
            <person name="Casey E."/>
            <person name="Fitzgerald B."/>
            <person name="Mahony J."/>
            <person name="Lugli G."/>
            <person name="Ventura M."/>
            <person name="van Sinderen D."/>
        </authorList>
    </citation>
    <scope>NUCLEOTIDE SEQUENCE [LARGE SCALE GENOMIC DNA]</scope>
</reference>
<protein>
    <submittedName>
        <fullName evidence="1">Uncharacterized protein</fullName>
    </submittedName>
</protein>
<evidence type="ECO:0000313" key="1">
    <source>
        <dbReference type="EMBL" id="AQW88647.1"/>
    </source>
</evidence>
<proteinExistence type="predicted"/>
<dbReference type="OrthoDB" id="30603at10239"/>
<sequence>MLPFFLGKIMNSDDLLQARTLLNELTVEGRSFAATRYMFSNEPSYQDNKYSSELINWMNINNLIVLSSTYDLDSYYTVEIFSVTELGTCISWFLSLTEYYNAGVDGEDNFRSAGQALFTIMNKYNETELEPLISIITVEEQEAYQHFYRTQIWDAIGNRGTTTRTREEALQAIEVSKGLLPMFEMSVLLGARGTDPTRTNNYVFKKCMEELGEMALEDQIENGLSYKDAGSDGVAGEAVDLAICAMDMFALQHGHLNPEEIQERFIEYMNKKLNKWKSTLGK</sequence>
<gene>
    <name evidence="1" type="ORF">BF_0122</name>
</gene>
<accession>A0A1S6UAD3</accession>
<evidence type="ECO:0000313" key="2">
    <source>
        <dbReference type="Proteomes" id="UP000221837"/>
    </source>
</evidence>
<name>A0A1S6UAD3_9CAUD</name>
<organism evidence="1 2">
    <name type="scientific">Serratia phage BF</name>
    <dbReference type="NCBI Taxonomy" id="1962671"/>
    <lineage>
        <taxon>Viruses</taxon>
        <taxon>Duplodnaviria</taxon>
        <taxon>Heunggongvirae</taxon>
        <taxon>Uroviricota</taxon>
        <taxon>Caudoviricetes</taxon>
        <taxon>Eneladusvirus</taxon>
        <taxon>Eneladusvirus BF</taxon>
    </lineage>
</organism>
<keyword evidence="2" id="KW-1185">Reference proteome</keyword>
<dbReference type="Proteomes" id="UP000221837">
    <property type="component" value="Genome"/>
</dbReference>